<dbReference type="PANTHER" id="PTHR46383">
    <property type="entry name" value="ASPARTATE AMINOTRANSFERASE"/>
    <property type="match status" value="1"/>
</dbReference>
<keyword evidence="10" id="KW-1185">Reference proteome</keyword>
<dbReference type="InterPro" id="IPR004839">
    <property type="entry name" value="Aminotransferase_I/II_large"/>
</dbReference>
<dbReference type="GO" id="GO:0004069">
    <property type="term" value="F:L-aspartate:2-oxoglutarate aminotransferase activity"/>
    <property type="evidence" value="ECO:0007669"/>
    <property type="project" value="UniProtKB-EC"/>
</dbReference>
<keyword evidence="3 7" id="KW-0032">Aminotransferase</keyword>
<dbReference type="Proteomes" id="UP000422569">
    <property type="component" value="Chromosome"/>
</dbReference>
<comment type="similarity">
    <text evidence="2 7">Belongs to the class-I pyridoxal-phosphate-dependent aminotransferase family.</text>
</comment>
<dbReference type="EC" id="2.6.1.-" evidence="7"/>
<evidence type="ECO:0000256" key="2">
    <source>
        <dbReference type="ARBA" id="ARBA00007441"/>
    </source>
</evidence>
<dbReference type="InterPro" id="IPR004838">
    <property type="entry name" value="NHTrfase_class1_PyrdxlP-BS"/>
</dbReference>
<dbReference type="EMBL" id="CP044331">
    <property type="protein sequence ID" value="QGM96500.1"/>
    <property type="molecule type" value="Genomic_DNA"/>
</dbReference>
<evidence type="ECO:0000259" key="8">
    <source>
        <dbReference type="Pfam" id="PF00155"/>
    </source>
</evidence>
<keyword evidence="4 7" id="KW-0808">Transferase</keyword>
<dbReference type="GO" id="GO:0006520">
    <property type="term" value="P:amino acid metabolic process"/>
    <property type="evidence" value="ECO:0007669"/>
    <property type="project" value="InterPro"/>
</dbReference>
<dbReference type="GO" id="GO:0030170">
    <property type="term" value="F:pyridoxal phosphate binding"/>
    <property type="evidence" value="ECO:0007669"/>
    <property type="project" value="InterPro"/>
</dbReference>
<keyword evidence="5" id="KW-0663">Pyridoxal phosphate</keyword>
<dbReference type="AlphaFoldDB" id="A0A6B8M6Q3"/>
<dbReference type="InterPro" id="IPR015424">
    <property type="entry name" value="PyrdxlP-dep_Trfase"/>
</dbReference>
<organism evidence="9 10">
    <name type="scientific">Methylocystis parvus</name>
    <dbReference type="NCBI Taxonomy" id="134"/>
    <lineage>
        <taxon>Bacteria</taxon>
        <taxon>Pseudomonadati</taxon>
        <taxon>Pseudomonadota</taxon>
        <taxon>Alphaproteobacteria</taxon>
        <taxon>Hyphomicrobiales</taxon>
        <taxon>Methylocystaceae</taxon>
        <taxon>Methylocystis</taxon>
    </lineage>
</organism>
<feature type="domain" description="Aminotransferase class I/classII large" evidence="8">
    <location>
        <begin position="46"/>
        <end position="386"/>
    </location>
</feature>
<dbReference type="InterPro" id="IPR050596">
    <property type="entry name" value="AspAT/PAT-like"/>
</dbReference>
<evidence type="ECO:0000256" key="7">
    <source>
        <dbReference type="RuleBase" id="RU000481"/>
    </source>
</evidence>
<evidence type="ECO:0000256" key="6">
    <source>
        <dbReference type="ARBA" id="ARBA00049185"/>
    </source>
</evidence>
<dbReference type="SUPFAM" id="SSF53383">
    <property type="entry name" value="PLP-dependent transferases"/>
    <property type="match status" value="1"/>
</dbReference>
<dbReference type="PROSITE" id="PS00105">
    <property type="entry name" value="AA_TRANSFER_CLASS_1"/>
    <property type="match status" value="1"/>
</dbReference>
<dbReference type="Gene3D" id="3.40.640.10">
    <property type="entry name" value="Type I PLP-dependent aspartate aminotransferase-like (Major domain)"/>
    <property type="match status" value="1"/>
</dbReference>
<evidence type="ECO:0000256" key="5">
    <source>
        <dbReference type="ARBA" id="ARBA00022898"/>
    </source>
</evidence>
<evidence type="ECO:0000256" key="4">
    <source>
        <dbReference type="ARBA" id="ARBA00022679"/>
    </source>
</evidence>
<dbReference type="PANTHER" id="PTHR46383:SF2">
    <property type="entry name" value="AMINOTRANSFERASE"/>
    <property type="match status" value="1"/>
</dbReference>
<reference evidence="9 10" key="1">
    <citation type="submission" date="2019-09" db="EMBL/GenBank/DDBJ databases">
        <title>Isolation and complete genome sequencing of Methylocystis species.</title>
        <authorList>
            <person name="Rumah B.L."/>
            <person name="Stead C.E."/>
            <person name="Stevens B.C."/>
            <person name="Minton N.P."/>
            <person name="Grosse-Honebrink A."/>
            <person name="Zhang Y."/>
        </authorList>
    </citation>
    <scope>NUCLEOTIDE SEQUENCE [LARGE SCALE GENOMIC DNA]</scope>
    <source>
        <strain evidence="9 10">BRCS2</strain>
    </source>
</reference>
<protein>
    <recommendedName>
        <fullName evidence="7">Aminotransferase</fullName>
        <ecNumber evidence="7">2.6.1.-</ecNumber>
    </recommendedName>
</protein>
<accession>A0A6B8M6Q3</accession>
<evidence type="ECO:0000256" key="3">
    <source>
        <dbReference type="ARBA" id="ARBA00022576"/>
    </source>
</evidence>
<dbReference type="Pfam" id="PF00155">
    <property type="entry name" value="Aminotran_1_2"/>
    <property type="match status" value="1"/>
</dbReference>
<dbReference type="InterPro" id="IPR015421">
    <property type="entry name" value="PyrdxlP-dep_Trfase_major"/>
</dbReference>
<evidence type="ECO:0000313" key="9">
    <source>
        <dbReference type="EMBL" id="QGM96500.1"/>
    </source>
</evidence>
<evidence type="ECO:0000256" key="1">
    <source>
        <dbReference type="ARBA" id="ARBA00001933"/>
    </source>
</evidence>
<name>A0A6B8M6Q3_9HYPH</name>
<gene>
    <name evidence="9" type="ORF">F7D14_02725</name>
</gene>
<proteinExistence type="inferred from homology"/>
<evidence type="ECO:0000313" key="10">
    <source>
        <dbReference type="Proteomes" id="UP000422569"/>
    </source>
</evidence>
<sequence length="393" mass="42528">MQPDVPMSRLNPSRRSRVAPFMAMDALRDARALEREGRHIVHMELGEPGAPTPRRVREAAEAALRDGRFGYGEALGDAALRARIAAHYGARYRVDIPAERIIVTTGSSGGFMLALLAAFDPGARIAVTAPGYPAYTNILSSLGLEAVPLHLGQETRFAPTAAMLEKAHRVKKLDGALFMSPANPTGALIQSEELSRICAFCDEAEVVFVSDEIYHGLEYAAPAETALRFTQNAIVVNSFSKYYAMTGWRLGWLVAPDALMRPLERLQQSLAICAPTISQCAALAAFDATDELEENRAAYARNRALLLERLPGMGLGEFAPPDGAFYFYLDIADVTADSMDFCKRLLHEAGVAATPGLDFDPGRGATTIRLSYAGPEADVAEGVARLAAWLGRR</sequence>
<dbReference type="RefSeq" id="WP_040579197.1">
    <property type="nucleotide sequence ID" value="NZ_CP044331.1"/>
</dbReference>
<comment type="catalytic activity">
    <reaction evidence="6">
        <text>L-aspartate + 2-oxoglutarate = oxaloacetate + L-glutamate</text>
        <dbReference type="Rhea" id="RHEA:21824"/>
        <dbReference type="ChEBI" id="CHEBI:16452"/>
        <dbReference type="ChEBI" id="CHEBI:16810"/>
        <dbReference type="ChEBI" id="CHEBI:29985"/>
        <dbReference type="ChEBI" id="CHEBI:29991"/>
        <dbReference type="EC" id="2.6.1.1"/>
    </reaction>
</comment>
<dbReference type="CDD" id="cd00609">
    <property type="entry name" value="AAT_like"/>
    <property type="match status" value="1"/>
</dbReference>
<comment type="cofactor">
    <cofactor evidence="1 7">
        <name>pyridoxal 5'-phosphate</name>
        <dbReference type="ChEBI" id="CHEBI:597326"/>
    </cofactor>
</comment>
<dbReference type="KEGG" id="mpar:F7D14_02725"/>